<evidence type="ECO:0000313" key="3">
    <source>
        <dbReference type="Proteomes" id="UP001333110"/>
    </source>
</evidence>
<name>A0AAN7N1Y0_MYCAM</name>
<accession>A0AAN7N1Y0</accession>
<feature type="domain" description="Reverse transcriptase" evidence="1">
    <location>
        <begin position="1"/>
        <end position="156"/>
    </location>
</feature>
<proteinExistence type="predicted"/>
<reference evidence="2 3" key="1">
    <citation type="journal article" date="2023" name="J. Hered.">
        <title>Chromosome-level genome of the wood stork (Mycteria americana) provides insight into avian chromosome evolution.</title>
        <authorList>
            <person name="Flamio R. Jr."/>
            <person name="Ramstad K.M."/>
        </authorList>
    </citation>
    <scope>NUCLEOTIDE SEQUENCE [LARGE SCALE GENOMIC DNA]</scope>
    <source>
        <strain evidence="2">JAX WOST 10</strain>
    </source>
</reference>
<protein>
    <recommendedName>
        <fullName evidence="1">Reverse transcriptase domain-containing protein</fullName>
    </recommendedName>
</protein>
<dbReference type="Proteomes" id="UP001333110">
    <property type="component" value="Unassembled WGS sequence"/>
</dbReference>
<comment type="caution">
    <text evidence="2">The sequence shown here is derived from an EMBL/GenBank/DDBJ whole genome shotgun (WGS) entry which is preliminary data.</text>
</comment>
<dbReference type="AlphaFoldDB" id="A0AAN7N1Y0"/>
<dbReference type="EMBL" id="JAUNZN010000009">
    <property type="protein sequence ID" value="KAK4816219.1"/>
    <property type="molecule type" value="Genomic_DNA"/>
</dbReference>
<gene>
    <name evidence="2" type="ORF">QYF61_013457</name>
</gene>
<evidence type="ECO:0000313" key="2">
    <source>
        <dbReference type="EMBL" id="KAK4816219.1"/>
    </source>
</evidence>
<organism evidence="2 3">
    <name type="scientific">Mycteria americana</name>
    <name type="common">Wood stork</name>
    <dbReference type="NCBI Taxonomy" id="33587"/>
    <lineage>
        <taxon>Eukaryota</taxon>
        <taxon>Metazoa</taxon>
        <taxon>Chordata</taxon>
        <taxon>Craniata</taxon>
        <taxon>Vertebrata</taxon>
        <taxon>Euteleostomi</taxon>
        <taxon>Archelosauria</taxon>
        <taxon>Archosauria</taxon>
        <taxon>Dinosauria</taxon>
        <taxon>Saurischia</taxon>
        <taxon>Theropoda</taxon>
        <taxon>Coelurosauria</taxon>
        <taxon>Aves</taxon>
        <taxon>Neognathae</taxon>
        <taxon>Neoaves</taxon>
        <taxon>Aequornithes</taxon>
        <taxon>Ciconiiformes</taxon>
        <taxon>Ciconiidae</taxon>
        <taxon>Mycteria</taxon>
    </lineage>
</organism>
<dbReference type="InterPro" id="IPR000477">
    <property type="entry name" value="RT_dom"/>
</dbReference>
<dbReference type="Pfam" id="PF00078">
    <property type="entry name" value="RVT_1"/>
    <property type="match status" value="1"/>
</dbReference>
<dbReference type="PANTHER" id="PTHR33332">
    <property type="entry name" value="REVERSE TRANSCRIPTASE DOMAIN-CONTAINING PROTEIN"/>
    <property type="match status" value="1"/>
</dbReference>
<dbReference type="PROSITE" id="PS50878">
    <property type="entry name" value="RT_POL"/>
    <property type="match status" value="1"/>
</dbReference>
<evidence type="ECO:0000259" key="1">
    <source>
        <dbReference type="PROSITE" id="PS50878"/>
    </source>
</evidence>
<keyword evidence="3" id="KW-1185">Reference proteome</keyword>
<sequence>MKKIRTELSDQFNFIHGAHNILSPKLQRYGFDGLTVRWMRNWLVLHVQRIAINGSMSKWKPKISSVPQGSIMGPILFNIFINDIASGIKYTLSKFADDSKLSGGADSLEGRDAIQRNFDRLEEWAHANLMRFNKAKYKVLHLDWGYPQHLYRMGDD</sequence>